<comment type="caution">
    <text evidence="1">The sequence shown here is derived from an EMBL/GenBank/DDBJ whole genome shotgun (WGS) entry which is preliminary data.</text>
</comment>
<dbReference type="AlphaFoldDB" id="A0A4Y3WNU9"/>
<sequence length="106" mass="12240">MATMTSVGNGVRAGRAWQKRRANRRALARFGEFWTALQHVGDVLAEAERLSKSADDNWRGRESRHWTIATADEVRSSVKRCRSSLRIVSSQAKRFEPELIVKDWRR</sequence>
<gene>
    <name evidence="1" type="ORF">PHY01_28260</name>
</gene>
<name>A0A4Y3WNU9_9PSEU</name>
<accession>A0A4Y3WNU9</accession>
<protein>
    <submittedName>
        <fullName evidence="1">Uncharacterized protein</fullName>
    </submittedName>
</protein>
<keyword evidence="2" id="KW-1185">Reference proteome</keyword>
<evidence type="ECO:0000313" key="1">
    <source>
        <dbReference type="EMBL" id="GEC20543.1"/>
    </source>
</evidence>
<organism evidence="1 2">
    <name type="scientific">Pseudonocardia hydrocarbonoxydans</name>
    <dbReference type="NCBI Taxonomy" id="76726"/>
    <lineage>
        <taxon>Bacteria</taxon>
        <taxon>Bacillati</taxon>
        <taxon>Actinomycetota</taxon>
        <taxon>Actinomycetes</taxon>
        <taxon>Pseudonocardiales</taxon>
        <taxon>Pseudonocardiaceae</taxon>
        <taxon>Pseudonocardia</taxon>
    </lineage>
</organism>
<dbReference type="Proteomes" id="UP000320338">
    <property type="component" value="Unassembled WGS sequence"/>
</dbReference>
<dbReference type="RefSeq" id="WP_141279089.1">
    <property type="nucleotide sequence ID" value="NZ_BAAARZ010000003.1"/>
</dbReference>
<reference evidence="1 2" key="1">
    <citation type="submission" date="2019-06" db="EMBL/GenBank/DDBJ databases">
        <title>Whole genome shotgun sequence of Pseudonocardia hydrocarbonoxydans NBRC 14498.</title>
        <authorList>
            <person name="Hosoyama A."/>
            <person name="Uohara A."/>
            <person name="Ohji S."/>
            <person name="Ichikawa N."/>
        </authorList>
    </citation>
    <scope>NUCLEOTIDE SEQUENCE [LARGE SCALE GENOMIC DNA]</scope>
    <source>
        <strain evidence="1 2">NBRC 14498</strain>
    </source>
</reference>
<dbReference type="EMBL" id="BJNG01000020">
    <property type="protein sequence ID" value="GEC20543.1"/>
    <property type="molecule type" value="Genomic_DNA"/>
</dbReference>
<proteinExistence type="predicted"/>
<evidence type="ECO:0000313" key="2">
    <source>
        <dbReference type="Proteomes" id="UP000320338"/>
    </source>
</evidence>
<dbReference type="OrthoDB" id="3577843at2"/>